<dbReference type="PRINTS" id="PR00080">
    <property type="entry name" value="SDRFAMILY"/>
</dbReference>
<dbReference type="EMBL" id="OU895879">
    <property type="protein sequence ID" value="CAG9809960.1"/>
    <property type="molecule type" value="Genomic_DNA"/>
</dbReference>
<organism evidence="4 5">
    <name type="scientific">Chironomus riparius</name>
    <dbReference type="NCBI Taxonomy" id="315576"/>
    <lineage>
        <taxon>Eukaryota</taxon>
        <taxon>Metazoa</taxon>
        <taxon>Ecdysozoa</taxon>
        <taxon>Arthropoda</taxon>
        <taxon>Hexapoda</taxon>
        <taxon>Insecta</taxon>
        <taxon>Pterygota</taxon>
        <taxon>Neoptera</taxon>
        <taxon>Endopterygota</taxon>
        <taxon>Diptera</taxon>
        <taxon>Nematocera</taxon>
        <taxon>Chironomoidea</taxon>
        <taxon>Chironomidae</taxon>
        <taxon>Chironominae</taxon>
        <taxon>Chironomus</taxon>
    </lineage>
</organism>
<evidence type="ECO:0000256" key="2">
    <source>
        <dbReference type="ARBA" id="ARBA00023002"/>
    </source>
</evidence>
<sequence length="256" mass="27941">MEESMKRWEGKVAVVTGASQGIGASVAVTLAKYGMIVCALAKRKDKIEALRVGLIKIKGQLNAVECDIANEQSVQSAFTWVEKTFGGVDLLINNGGVYTKALFTDENNSRELKNIIDNEILGNILCTRQAVKSMKTRDVNGHIVNINSIFGHKVNQAVPGNKPMNSLYPPAKHAISAVTECIRQELLYLQTQIKITSISPGLCEQDIITSCTDNELVGLMPKMKPDDVANSVIYCITLPDSINVHELVLKPIGEFV</sequence>
<comment type="similarity">
    <text evidence="1 3">Belongs to the short-chain dehydrogenases/reductases (SDR) family.</text>
</comment>
<dbReference type="Pfam" id="PF00106">
    <property type="entry name" value="adh_short"/>
    <property type="match status" value="1"/>
</dbReference>
<dbReference type="GO" id="GO:0016616">
    <property type="term" value="F:oxidoreductase activity, acting on the CH-OH group of donors, NAD or NADP as acceptor"/>
    <property type="evidence" value="ECO:0007669"/>
    <property type="project" value="UniProtKB-ARBA"/>
</dbReference>
<dbReference type="OrthoDB" id="1933717at2759"/>
<reference evidence="4" key="2">
    <citation type="submission" date="2022-10" db="EMBL/GenBank/DDBJ databases">
        <authorList>
            <consortium name="ENA_rothamsted_submissions"/>
            <consortium name="culmorum"/>
            <person name="King R."/>
        </authorList>
    </citation>
    <scope>NUCLEOTIDE SEQUENCE</scope>
</reference>
<dbReference type="InterPro" id="IPR002347">
    <property type="entry name" value="SDR_fam"/>
</dbReference>
<evidence type="ECO:0000313" key="5">
    <source>
        <dbReference type="Proteomes" id="UP001153620"/>
    </source>
</evidence>
<dbReference type="Gene3D" id="3.40.50.720">
    <property type="entry name" value="NAD(P)-binding Rossmann-like Domain"/>
    <property type="match status" value="1"/>
</dbReference>
<proteinExistence type="inferred from homology"/>
<dbReference type="AlphaFoldDB" id="A0A9N9S6L4"/>
<dbReference type="FunFam" id="3.40.50.720:FF:000047">
    <property type="entry name" value="NADP-dependent L-serine/L-allo-threonine dehydrogenase"/>
    <property type="match status" value="1"/>
</dbReference>
<evidence type="ECO:0000256" key="3">
    <source>
        <dbReference type="RuleBase" id="RU000363"/>
    </source>
</evidence>
<keyword evidence="5" id="KW-1185">Reference proteome</keyword>
<evidence type="ECO:0000313" key="4">
    <source>
        <dbReference type="EMBL" id="CAG9809960.1"/>
    </source>
</evidence>
<dbReference type="PRINTS" id="PR00081">
    <property type="entry name" value="GDHRDH"/>
</dbReference>
<evidence type="ECO:0000256" key="1">
    <source>
        <dbReference type="ARBA" id="ARBA00006484"/>
    </source>
</evidence>
<dbReference type="PANTHER" id="PTHR43115">
    <property type="entry name" value="DEHYDROGENASE/REDUCTASE SDR FAMILY MEMBER 11"/>
    <property type="match status" value="1"/>
</dbReference>
<dbReference type="Proteomes" id="UP001153620">
    <property type="component" value="Chromosome 3"/>
</dbReference>
<name>A0A9N9S6L4_9DIPT</name>
<reference evidence="4" key="1">
    <citation type="submission" date="2022-01" db="EMBL/GenBank/DDBJ databases">
        <authorList>
            <person name="King R."/>
        </authorList>
    </citation>
    <scope>NUCLEOTIDE SEQUENCE</scope>
</reference>
<dbReference type="PANTHER" id="PTHR43115:SF4">
    <property type="entry name" value="DEHYDROGENASE_REDUCTASE SDR FAMILY MEMBER 11"/>
    <property type="match status" value="1"/>
</dbReference>
<protein>
    <submittedName>
        <fullName evidence="4">Uncharacterized protein</fullName>
    </submittedName>
</protein>
<gene>
    <name evidence="4" type="ORF">CHIRRI_LOCUS12778</name>
</gene>
<dbReference type="SUPFAM" id="SSF51735">
    <property type="entry name" value="NAD(P)-binding Rossmann-fold domains"/>
    <property type="match status" value="1"/>
</dbReference>
<keyword evidence="2" id="KW-0560">Oxidoreductase</keyword>
<accession>A0A9N9S6L4</accession>
<dbReference type="InterPro" id="IPR036291">
    <property type="entry name" value="NAD(P)-bd_dom_sf"/>
</dbReference>